<protein>
    <submittedName>
        <fullName evidence="3 4">Uncharacterized protein LOC103721838</fullName>
    </submittedName>
</protein>
<name>A0A8B7D0W0_PHODC</name>
<accession>A0A8B7D0W0</accession>
<evidence type="ECO:0000313" key="2">
    <source>
        <dbReference type="Proteomes" id="UP000228380"/>
    </source>
</evidence>
<dbReference type="RefSeq" id="XP_008810418.2">
    <property type="nucleotide sequence ID" value="XM_008812196.4"/>
</dbReference>
<organism evidence="2 4">
    <name type="scientific">Phoenix dactylifera</name>
    <name type="common">Date palm</name>
    <dbReference type="NCBI Taxonomy" id="42345"/>
    <lineage>
        <taxon>Eukaryota</taxon>
        <taxon>Viridiplantae</taxon>
        <taxon>Streptophyta</taxon>
        <taxon>Embryophyta</taxon>
        <taxon>Tracheophyta</taxon>
        <taxon>Spermatophyta</taxon>
        <taxon>Magnoliopsida</taxon>
        <taxon>Liliopsida</taxon>
        <taxon>Arecaceae</taxon>
        <taxon>Coryphoideae</taxon>
        <taxon>Phoeniceae</taxon>
        <taxon>Phoenix</taxon>
    </lineage>
</organism>
<gene>
    <name evidence="3 4 5" type="primary">LOC103721838</name>
</gene>
<evidence type="ECO:0000256" key="1">
    <source>
        <dbReference type="SAM" id="MobiDB-lite"/>
    </source>
</evidence>
<feature type="region of interest" description="Disordered" evidence="1">
    <location>
        <begin position="152"/>
        <end position="181"/>
    </location>
</feature>
<dbReference type="GeneID" id="103721838"/>
<dbReference type="RefSeq" id="XP_008810421.2">
    <property type="nucleotide sequence ID" value="XM_008812199.4"/>
</dbReference>
<reference evidence="3 4" key="1">
    <citation type="submission" date="2025-04" db="UniProtKB">
        <authorList>
            <consortium name="RefSeq"/>
        </authorList>
    </citation>
    <scope>IDENTIFICATION</scope>
    <source>
        <tissue evidence="3 4">Young leaves</tissue>
    </source>
</reference>
<dbReference type="KEGG" id="pda:103721838"/>
<evidence type="ECO:0000313" key="5">
    <source>
        <dbReference type="RefSeq" id="XP_008810421.2"/>
    </source>
</evidence>
<proteinExistence type="predicted"/>
<feature type="region of interest" description="Disordered" evidence="1">
    <location>
        <begin position="80"/>
        <end position="136"/>
    </location>
</feature>
<dbReference type="Proteomes" id="UP000228380">
    <property type="component" value="Unplaced"/>
</dbReference>
<sequence>MDLETENRLAALLMEEARRLRLQADKEGVQVYLHQPNVRSRPNSRFLTATVLGVQQANRTVEVGEMWRAREKELELEAKLKSGTKDESTLRADKQHTNLIKSSSSSRHKQANRDPAVSSSSSKRGPEDRNFDDDDGLRDAEIEEFLHSRAKRGRGAIGSRMDEPGPYLSSTSLDHDGQPLLNPDVRVKEEWERRVLGPEKPSVLRSYELLKDDSDIKVKTDDSCIAKKHHSKEKKRSEEKKSRKTKRKEKRSKHHHKSRRRE</sequence>
<dbReference type="PANTHER" id="PTHR34684">
    <property type="entry name" value="OS08G0192200 PROTEIN"/>
    <property type="match status" value="1"/>
</dbReference>
<feature type="compositionally biased region" description="Basic residues" evidence="1">
    <location>
        <begin position="242"/>
        <end position="262"/>
    </location>
</feature>
<dbReference type="OrthoDB" id="552995at2759"/>
<feature type="region of interest" description="Disordered" evidence="1">
    <location>
        <begin position="218"/>
        <end position="262"/>
    </location>
</feature>
<dbReference type="AlphaFoldDB" id="A0A8B7D0W0"/>
<keyword evidence="2" id="KW-1185">Reference proteome</keyword>
<evidence type="ECO:0000313" key="4">
    <source>
        <dbReference type="RefSeq" id="XP_008810419.2"/>
    </source>
</evidence>
<feature type="compositionally biased region" description="Basic and acidic residues" evidence="1">
    <location>
        <begin position="80"/>
        <end position="96"/>
    </location>
</feature>
<evidence type="ECO:0000313" key="3">
    <source>
        <dbReference type="RefSeq" id="XP_008810418.2"/>
    </source>
</evidence>
<dbReference type="RefSeq" id="XP_008810419.2">
    <property type="nucleotide sequence ID" value="XM_008812197.4"/>
</dbReference>
<dbReference type="PANTHER" id="PTHR34684:SF1">
    <property type="entry name" value="OS08G0192200 PROTEIN"/>
    <property type="match status" value="1"/>
</dbReference>